<protein>
    <submittedName>
        <fullName evidence="2">Uncharacterized protein</fullName>
    </submittedName>
</protein>
<evidence type="ECO:0000313" key="3">
    <source>
        <dbReference type="Proteomes" id="UP000199126"/>
    </source>
</evidence>
<proteinExistence type="predicted"/>
<keyword evidence="1" id="KW-0812">Transmembrane</keyword>
<keyword evidence="1" id="KW-1133">Transmembrane helix</keyword>
<name>A0A1H8VFY9_9EURY</name>
<sequence>MWVTFGVILAFLWILFTAVRVLDTVELSTVGVTGQGVISGAIGLVVVAIALGLLVVLFSELVESDPTPEVWPPTR</sequence>
<organism evidence="2 3">
    <name type="scientific">Halogranum amylolyticum</name>
    <dbReference type="NCBI Taxonomy" id="660520"/>
    <lineage>
        <taxon>Archaea</taxon>
        <taxon>Methanobacteriati</taxon>
        <taxon>Methanobacteriota</taxon>
        <taxon>Stenosarchaea group</taxon>
        <taxon>Halobacteria</taxon>
        <taxon>Halobacteriales</taxon>
        <taxon>Haloferacaceae</taxon>
    </lineage>
</organism>
<dbReference type="EMBL" id="FODV01000016">
    <property type="protein sequence ID" value="SEP13778.1"/>
    <property type="molecule type" value="Genomic_DNA"/>
</dbReference>
<keyword evidence="3" id="KW-1185">Reference proteome</keyword>
<feature type="transmembrane region" description="Helical" evidence="1">
    <location>
        <begin position="37"/>
        <end position="58"/>
    </location>
</feature>
<gene>
    <name evidence="2" type="ORF">SAMN04487948_11625</name>
</gene>
<dbReference type="AlphaFoldDB" id="A0A1H8VFY9"/>
<keyword evidence="1" id="KW-0472">Membrane</keyword>
<dbReference type="RefSeq" id="WP_089827108.1">
    <property type="nucleotide sequence ID" value="NZ_FODV01000016.1"/>
</dbReference>
<evidence type="ECO:0000313" key="2">
    <source>
        <dbReference type="EMBL" id="SEP13778.1"/>
    </source>
</evidence>
<dbReference type="Proteomes" id="UP000199126">
    <property type="component" value="Unassembled WGS sequence"/>
</dbReference>
<reference evidence="3" key="1">
    <citation type="submission" date="2016-10" db="EMBL/GenBank/DDBJ databases">
        <authorList>
            <person name="Varghese N."/>
            <person name="Submissions S."/>
        </authorList>
    </citation>
    <scope>NUCLEOTIDE SEQUENCE [LARGE SCALE GENOMIC DNA]</scope>
    <source>
        <strain evidence="3">CGMCC 1.10121</strain>
    </source>
</reference>
<evidence type="ECO:0000256" key="1">
    <source>
        <dbReference type="SAM" id="Phobius"/>
    </source>
</evidence>
<accession>A0A1H8VFY9</accession>